<protein>
    <submittedName>
        <fullName evidence="2">Glycosyltransferase involved in cell wall biosynthesis</fullName>
    </submittedName>
</protein>
<evidence type="ECO:0000313" key="2">
    <source>
        <dbReference type="EMBL" id="PYE82120.1"/>
    </source>
</evidence>
<accession>A0A2V4WXZ3</accession>
<gene>
    <name evidence="2" type="ORF">DFQ11_102701</name>
</gene>
<feature type="domain" description="Glycosyl transferase family 1" evidence="1">
    <location>
        <begin position="165"/>
        <end position="317"/>
    </location>
</feature>
<proteinExistence type="predicted"/>
<dbReference type="EMBL" id="QJTD01000002">
    <property type="protein sequence ID" value="PYE82120.1"/>
    <property type="molecule type" value="Genomic_DNA"/>
</dbReference>
<dbReference type="PANTHER" id="PTHR12526">
    <property type="entry name" value="GLYCOSYLTRANSFERASE"/>
    <property type="match status" value="1"/>
</dbReference>
<dbReference type="AlphaFoldDB" id="A0A2V4WXZ3"/>
<dbReference type="InterPro" id="IPR001296">
    <property type="entry name" value="Glyco_trans_1"/>
</dbReference>
<evidence type="ECO:0000259" key="1">
    <source>
        <dbReference type="Pfam" id="PF00534"/>
    </source>
</evidence>
<reference evidence="2 3" key="1">
    <citation type="submission" date="2018-06" db="EMBL/GenBank/DDBJ databases">
        <title>Genomic Encyclopedia of Type Strains, Phase III (KMG-III): the genomes of soil and plant-associated and newly described type strains.</title>
        <authorList>
            <person name="Whitman W."/>
        </authorList>
    </citation>
    <scope>NUCLEOTIDE SEQUENCE [LARGE SCALE GENOMIC DNA]</scope>
    <source>
        <strain evidence="2 3">CECT 7945</strain>
    </source>
</reference>
<organism evidence="2 3">
    <name type="scientific">Winogradskyella epiphytica</name>
    <dbReference type="NCBI Taxonomy" id="262005"/>
    <lineage>
        <taxon>Bacteria</taxon>
        <taxon>Pseudomonadati</taxon>
        <taxon>Bacteroidota</taxon>
        <taxon>Flavobacteriia</taxon>
        <taxon>Flavobacteriales</taxon>
        <taxon>Flavobacteriaceae</taxon>
        <taxon>Winogradskyella</taxon>
    </lineage>
</organism>
<name>A0A2V4WXZ3_9FLAO</name>
<comment type="caution">
    <text evidence="2">The sequence shown here is derived from an EMBL/GenBank/DDBJ whole genome shotgun (WGS) entry which is preliminary data.</text>
</comment>
<keyword evidence="3" id="KW-1185">Reference proteome</keyword>
<keyword evidence="2" id="KW-0808">Transferase</keyword>
<dbReference type="OrthoDB" id="139410at2"/>
<evidence type="ECO:0000313" key="3">
    <source>
        <dbReference type="Proteomes" id="UP000248054"/>
    </source>
</evidence>
<dbReference type="Gene3D" id="3.40.50.2000">
    <property type="entry name" value="Glycogen Phosphorylase B"/>
    <property type="match status" value="2"/>
</dbReference>
<sequence length="336" mass="38266">MKNVLYIGNNLAGKAHNVSYIKILGGLLEQEGYTLYYASSQTHKLLRLLDMLFHVIRLRCKVDVVLIDTYSTQNFYYAYAVSQLCRWLQLDYIPILHGGNLPARLESHPKLSSALFNHAKHIVSPSLYLKEAFETNGYKPIVHIPNTVQLHNYTFQSRTYETLRLLWVRSFSKIYNPQLAIHVFQAIKKRYPDATLCMVGPDSDGSLVEVQELAKELDVDVEFTGKLSKSEWISRSQDFNIFINTTNFDNTPVSVIEAMALGLPVVSTNVGGMPYLISNNVDGLLVAPNQINEMVDAIVRLKQDESLRQQIVKNARSKVEKFDWKVVKPKWDALLS</sequence>
<dbReference type="Proteomes" id="UP000248054">
    <property type="component" value="Unassembled WGS sequence"/>
</dbReference>
<dbReference type="SUPFAM" id="SSF53756">
    <property type="entry name" value="UDP-Glycosyltransferase/glycogen phosphorylase"/>
    <property type="match status" value="1"/>
</dbReference>
<dbReference type="GO" id="GO:0016757">
    <property type="term" value="F:glycosyltransferase activity"/>
    <property type="evidence" value="ECO:0007669"/>
    <property type="project" value="InterPro"/>
</dbReference>
<dbReference type="CDD" id="cd03801">
    <property type="entry name" value="GT4_PimA-like"/>
    <property type="match status" value="1"/>
</dbReference>
<dbReference type="PANTHER" id="PTHR12526:SF630">
    <property type="entry name" value="GLYCOSYLTRANSFERASE"/>
    <property type="match status" value="1"/>
</dbReference>
<dbReference type="Pfam" id="PF00534">
    <property type="entry name" value="Glycos_transf_1"/>
    <property type="match status" value="1"/>
</dbReference>
<dbReference type="RefSeq" id="WP_110475468.1">
    <property type="nucleotide sequence ID" value="NZ_BMWQ01000002.1"/>
</dbReference>